<evidence type="ECO:0000313" key="5">
    <source>
        <dbReference type="EMBL" id="GGJ84269.1"/>
    </source>
</evidence>
<dbReference type="PANTHER" id="PTHR43861:SF1">
    <property type="entry name" value="TRANS-ACONITATE 2-METHYLTRANSFERASE"/>
    <property type="match status" value="1"/>
</dbReference>
<reference evidence="6" key="1">
    <citation type="journal article" date="2019" name="Int. J. Syst. Evol. Microbiol.">
        <title>The Global Catalogue of Microorganisms (GCM) 10K type strain sequencing project: providing services to taxonomists for standard genome sequencing and annotation.</title>
        <authorList>
            <consortium name="The Broad Institute Genomics Platform"/>
            <consortium name="The Broad Institute Genome Sequencing Center for Infectious Disease"/>
            <person name="Wu L."/>
            <person name="Ma J."/>
        </authorList>
    </citation>
    <scope>NUCLEOTIDE SEQUENCE [LARGE SCALE GENOMIC DNA]</scope>
    <source>
        <strain evidence="6">CGMCC 4.7275</strain>
    </source>
</reference>
<dbReference type="SUPFAM" id="SSF53335">
    <property type="entry name" value="S-adenosyl-L-methionine-dependent methyltransferases"/>
    <property type="match status" value="1"/>
</dbReference>
<dbReference type="Gene3D" id="3.40.50.150">
    <property type="entry name" value="Vaccinia Virus protein VP39"/>
    <property type="match status" value="1"/>
</dbReference>
<keyword evidence="2" id="KW-0808">Transferase</keyword>
<dbReference type="EMBL" id="BMMV01000004">
    <property type="protein sequence ID" value="GGJ84269.1"/>
    <property type="molecule type" value="Genomic_DNA"/>
</dbReference>
<dbReference type="Proteomes" id="UP000660265">
    <property type="component" value="Unassembled WGS sequence"/>
</dbReference>
<feature type="domain" description="Methyltransferase" evidence="4">
    <location>
        <begin position="63"/>
        <end position="155"/>
    </location>
</feature>
<dbReference type="Pfam" id="PF13649">
    <property type="entry name" value="Methyltransf_25"/>
    <property type="match status" value="1"/>
</dbReference>
<name>A0ABQ2E0L6_9ACTN</name>
<feature type="region of interest" description="Disordered" evidence="3">
    <location>
        <begin position="1"/>
        <end position="37"/>
    </location>
</feature>
<keyword evidence="1" id="KW-0489">Methyltransferase</keyword>
<keyword evidence="6" id="KW-1185">Reference proteome</keyword>
<evidence type="ECO:0000313" key="6">
    <source>
        <dbReference type="Proteomes" id="UP000660265"/>
    </source>
</evidence>
<dbReference type="InterPro" id="IPR041698">
    <property type="entry name" value="Methyltransf_25"/>
</dbReference>
<evidence type="ECO:0000256" key="1">
    <source>
        <dbReference type="ARBA" id="ARBA00022603"/>
    </source>
</evidence>
<gene>
    <name evidence="5" type="ORF">GCM10011583_14920</name>
</gene>
<evidence type="ECO:0000256" key="3">
    <source>
        <dbReference type="SAM" id="MobiDB-lite"/>
    </source>
</evidence>
<dbReference type="InterPro" id="IPR029063">
    <property type="entry name" value="SAM-dependent_MTases_sf"/>
</dbReference>
<comment type="caution">
    <text evidence="5">The sequence shown here is derived from an EMBL/GenBank/DDBJ whole genome shotgun (WGS) entry which is preliminary data.</text>
</comment>
<proteinExistence type="predicted"/>
<dbReference type="CDD" id="cd02440">
    <property type="entry name" value="AdoMet_MTases"/>
    <property type="match status" value="1"/>
</dbReference>
<accession>A0ABQ2E0L6</accession>
<dbReference type="PANTHER" id="PTHR43861">
    <property type="entry name" value="TRANS-ACONITATE 2-METHYLTRANSFERASE-RELATED"/>
    <property type="match status" value="1"/>
</dbReference>
<sequence>MLPPSGAQVPDIAPVNRDPWTAFADRQPEPSTHNAAGETTWFNWTQYPDHGPGVELLGKPGTVLDLGCGSGRNTAHLAVRGARAVGVDFSPVMLPRARERWGDVPGLSFVQREAVDFLKETDTLFDAIYSVRGAVWFTDPDVLLPLLRTRLAPHGLLVFSHEPPIEGCYGAQGTYVRRKNGGPPVPLVRWAHTPEQWREILVRHGFDRVDTEMVDAPDPAYVPTMLVRAAPSPN</sequence>
<protein>
    <recommendedName>
        <fullName evidence="4">Methyltransferase domain-containing protein</fullName>
    </recommendedName>
</protein>
<evidence type="ECO:0000256" key="2">
    <source>
        <dbReference type="ARBA" id="ARBA00022679"/>
    </source>
</evidence>
<organism evidence="5 6">
    <name type="scientific">Streptomyces camponoticapitis</name>
    <dbReference type="NCBI Taxonomy" id="1616125"/>
    <lineage>
        <taxon>Bacteria</taxon>
        <taxon>Bacillati</taxon>
        <taxon>Actinomycetota</taxon>
        <taxon>Actinomycetes</taxon>
        <taxon>Kitasatosporales</taxon>
        <taxon>Streptomycetaceae</taxon>
        <taxon>Streptomyces</taxon>
    </lineage>
</organism>
<evidence type="ECO:0000259" key="4">
    <source>
        <dbReference type="Pfam" id="PF13649"/>
    </source>
</evidence>
<dbReference type="RefSeq" id="WP_189106526.1">
    <property type="nucleotide sequence ID" value="NZ_BMMV01000004.1"/>
</dbReference>